<dbReference type="OrthoDB" id="163471at2759"/>
<gene>
    <name evidence="2" type="ORF">Pfra01_001091500</name>
</gene>
<keyword evidence="3" id="KW-1185">Reference proteome</keyword>
<comment type="caution">
    <text evidence="2">The sequence shown here is derived from an EMBL/GenBank/DDBJ whole genome shotgun (WGS) entry which is preliminary data.</text>
</comment>
<evidence type="ECO:0000313" key="3">
    <source>
        <dbReference type="Proteomes" id="UP001165121"/>
    </source>
</evidence>
<evidence type="ECO:0000313" key="2">
    <source>
        <dbReference type="EMBL" id="GMF38185.1"/>
    </source>
</evidence>
<feature type="compositionally biased region" description="Low complexity" evidence="1">
    <location>
        <begin position="35"/>
        <end position="48"/>
    </location>
</feature>
<reference evidence="2" key="1">
    <citation type="submission" date="2023-04" db="EMBL/GenBank/DDBJ databases">
        <title>Phytophthora fragariaefolia NBRC 109709.</title>
        <authorList>
            <person name="Ichikawa N."/>
            <person name="Sato H."/>
            <person name="Tonouchi N."/>
        </authorList>
    </citation>
    <scope>NUCLEOTIDE SEQUENCE</scope>
    <source>
        <strain evidence="2">NBRC 109709</strain>
    </source>
</reference>
<name>A0A9W6XGM5_9STRA</name>
<organism evidence="2 3">
    <name type="scientific">Phytophthora fragariaefolia</name>
    <dbReference type="NCBI Taxonomy" id="1490495"/>
    <lineage>
        <taxon>Eukaryota</taxon>
        <taxon>Sar</taxon>
        <taxon>Stramenopiles</taxon>
        <taxon>Oomycota</taxon>
        <taxon>Peronosporomycetes</taxon>
        <taxon>Peronosporales</taxon>
        <taxon>Peronosporaceae</taxon>
        <taxon>Phytophthora</taxon>
    </lineage>
</organism>
<dbReference type="Proteomes" id="UP001165121">
    <property type="component" value="Unassembled WGS sequence"/>
</dbReference>
<accession>A0A9W6XGM5</accession>
<protein>
    <submittedName>
        <fullName evidence="2">Unnamed protein product</fullName>
    </submittedName>
</protein>
<feature type="compositionally biased region" description="Low complexity" evidence="1">
    <location>
        <begin position="248"/>
        <end position="263"/>
    </location>
</feature>
<dbReference type="EMBL" id="BSXT01001076">
    <property type="protein sequence ID" value="GMF38185.1"/>
    <property type="molecule type" value="Genomic_DNA"/>
</dbReference>
<feature type="region of interest" description="Disordered" evidence="1">
    <location>
        <begin position="20"/>
        <end position="55"/>
    </location>
</feature>
<proteinExistence type="predicted"/>
<dbReference type="AlphaFoldDB" id="A0A9W6XGM5"/>
<evidence type="ECO:0000256" key="1">
    <source>
        <dbReference type="SAM" id="MobiDB-lite"/>
    </source>
</evidence>
<sequence>MAPLCPPHAKIRAESNAVTGVSSEALEPEMERLEASASTVASSADSRAMATDVAPRPRWRKALSLGSSTSTDDSERCTDLDALDMEALAADGVLALDAKTGAFSGWVHVSASGGGRASFCRRFCRLEELVCKFYASAEDAERRARPVGRHVIIAVRRVHSRNKTFEFSDYEDRSVLLHTCMGADFELWYGTFAAIVQATQVAKSRAGSSAASYRRTTALTPRSTRGGNRHHAELDEAQRLRALTAPMSMSSTTGSTTGPKSTTLPPIVVDEDDPERTHTVWLYVEAPWWWKLLLRRQKVRRYFVFSGTTVSCFSVNKEGKGAMFTHTVTSCSYDSEQDASVLELECGNPHRKLRLSSNTNDGRSAVAATAKYVQTSLDISN</sequence>
<feature type="region of interest" description="Disordered" evidence="1">
    <location>
        <begin position="248"/>
        <end position="270"/>
    </location>
</feature>